<feature type="compositionally biased region" description="Basic and acidic residues" evidence="1">
    <location>
        <begin position="234"/>
        <end position="285"/>
    </location>
</feature>
<evidence type="ECO:0000313" key="3">
    <source>
        <dbReference type="Proteomes" id="UP001642464"/>
    </source>
</evidence>
<feature type="region of interest" description="Disordered" evidence="1">
    <location>
        <begin position="187"/>
        <end position="295"/>
    </location>
</feature>
<gene>
    <name evidence="2" type="ORF">SCF082_LOCUS24924</name>
</gene>
<comment type="caution">
    <text evidence="2">The sequence shown here is derived from an EMBL/GenBank/DDBJ whole genome shotgun (WGS) entry which is preliminary data.</text>
</comment>
<reference evidence="2 3" key="1">
    <citation type="submission" date="2024-02" db="EMBL/GenBank/DDBJ databases">
        <authorList>
            <person name="Chen Y."/>
            <person name="Shah S."/>
            <person name="Dougan E. K."/>
            <person name="Thang M."/>
            <person name="Chan C."/>
        </authorList>
    </citation>
    <scope>NUCLEOTIDE SEQUENCE [LARGE SCALE GENOMIC DNA]</scope>
</reference>
<feature type="compositionally biased region" description="Low complexity" evidence="1">
    <location>
        <begin position="198"/>
        <end position="207"/>
    </location>
</feature>
<evidence type="ECO:0000256" key="1">
    <source>
        <dbReference type="SAM" id="MobiDB-lite"/>
    </source>
</evidence>
<accession>A0ABP0LZ25</accession>
<name>A0ABP0LZ25_9DINO</name>
<protein>
    <submittedName>
        <fullName evidence="2">Uncharacterized protein</fullName>
    </submittedName>
</protein>
<dbReference type="EMBL" id="CAXAMM010018558">
    <property type="protein sequence ID" value="CAK9043672.1"/>
    <property type="molecule type" value="Genomic_DNA"/>
</dbReference>
<feature type="non-terminal residue" evidence="2">
    <location>
        <position position="295"/>
    </location>
</feature>
<proteinExistence type="predicted"/>
<organism evidence="2 3">
    <name type="scientific">Durusdinium trenchii</name>
    <dbReference type="NCBI Taxonomy" id="1381693"/>
    <lineage>
        <taxon>Eukaryota</taxon>
        <taxon>Sar</taxon>
        <taxon>Alveolata</taxon>
        <taxon>Dinophyceae</taxon>
        <taxon>Suessiales</taxon>
        <taxon>Symbiodiniaceae</taxon>
        <taxon>Durusdinium</taxon>
    </lineage>
</organism>
<dbReference type="Proteomes" id="UP001642464">
    <property type="component" value="Unassembled WGS sequence"/>
</dbReference>
<feature type="compositionally biased region" description="Basic and acidic residues" evidence="1">
    <location>
        <begin position="208"/>
        <end position="227"/>
    </location>
</feature>
<evidence type="ECO:0000313" key="2">
    <source>
        <dbReference type="EMBL" id="CAK9043672.1"/>
    </source>
</evidence>
<sequence length="295" mass="33319">MTVTPRRQGLRCHTIHRSTQKVVRLEVGRWCAWFSRCWVDLMFFNLDDPVCRSGRFLRRCEVRVDEGQEDDLGRTRDRSSMSKNDPEVVHLVDRWCRADELHGSARLQKKRAAQEVSSSAVSRWESGSLASELKSVTQTAMQQTKEAVIGEAKIVAKDMVDLKDGVAEGMRLTVQDSHLLRERLQQQTRKVFHREESSSAGATSTSSTEKRPEAEGTPGEKHTEEAPKGFFRPETTEQLKGKVEDLKAGGKKAAEKVRDVGGKLWHKTDHWLQSLRGHEAGEGKTTKVCPDAQQE</sequence>
<keyword evidence="3" id="KW-1185">Reference proteome</keyword>